<organism evidence="1 2">
    <name type="scientific">Cuscuta epithymum</name>
    <dbReference type="NCBI Taxonomy" id="186058"/>
    <lineage>
        <taxon>Eukaryota</taxon>
        <taxon>Viridiplantae</taxon>
        <taxon>Streptophyta</taxon>
        <taxon>Embryophyta</taxon>
        <taxon>Tracheophyta</taxon>
        <taxon>Spermatophyta</taxon>
        <taxon>Magnoliopsida</taxon>
        <taxon>eudicotyledons</taxon>
        <taxon>Gunneridae</taxon>
        <taxon>Pentapetalae</taxon>
        <taxon>asterids</taxon>
        <taxon>lamiids</taxon>
        <taxon>Solanales</taxon>
        <taxon>Convolvulaceae</taxon>
        <taxon>Cuscuteae</taxon>
        <taxon>Cuscuta</taxon>
        <taxon>Cuscuta subgen. Cuscuta</taxon>
    </lineage>
</organism>
<comment type="caution">
    <text evidence="1">The sequence shown here is derived from an EMBL/GenBank/DDBJ whole genome shotgun (WGS) entry which is preliminary data.</text>
</comment>
<evidence type="ECO:0000313" key="2">
    <source>
        <dbReference type="Proteomes" id="UP001152523"/>
    </source>
</evidence>
<evidence type="ECO:0000313" key="1">
    <source>
        <dbReference type="EMBL" id="CAH9120628.1"/>
    </source>
</evidence>
<gene>
    <name evidence="1" type="ORF">CEPIT_LOCUS23129</name>
</gene>
<name>A0AAV0E9X8_9ASTE</name>
<dbReference type="AlphaFoldDB" id="A0AAV0E9X8"/>
<dbReference type="Proteomes" id="UP001152523">
    <property type="component" value="Unassembled WGS sequence"/>
</dbReference>
<protein>
    <submittedName>
        <fullName evidence="1">Uncharacterized protein</fullName>
    </submittedName>
</protein>
<keyword evidence="2" id="KW-1185">Reference proteome</keyword>
<sequence>MYFVYKMRKTGGKCLKSSPWLIGATQAHQLQQKVYPVLFNLPIQSGMMKKTHQLASKCLVRSLKKKLEGSATRVGSRVRIPATAMRGYYAEKCIGPLQVPGIEPHSLSVRL</sequence>
<reference evidence="1" key="1">
    <citation type="submission" date="2022-07" db="EMBL/GenBank/DDBJ databases">
        <authorList>
            <person name="Macas J."/>
            <person name="Novak P."/>
            <person name="Neumann P."/>
        </authorList>
    </citation>
    <scope>NUCLEOTIDE SEQUENCE</scope>
</reference>
<proteinExistence type="predicted"/>
<accession>A0AAV0E9X8</accession>
<dbReference type="EMBL" id="CAMAPF010000915">
    <property type="protein sequence ID" value="CAH9120628.1"/>
    <property type="molecule type" value="Genomic_DNA"/>
</dbReference>